<name>A0A6G0TCL5_APHGL</name>
<protein>
    <submittedName>
        <fullName evidence="1">Uncharacterized protein</fullName>
    </submittedName>
</protein>
<keyword evidence="2" id="KW-1185">Reference proteome</keyword>
<gene>
    <name evidence="1" type="ORF">AGLY_011152</name>
</gene>
<sequence length="247" mass="28820">MVLVIPCFRQSVTVLICNTTNFELVIIQLNLFMYHSKYTFLLEIHFKTAGKITLDQNLTCTFALSVFCKAICNIQKLPAFNWTAIRTFGYSGLTHLLRQRNQIMRVRFLISNRIFYSIDILLTKKPKEISVLITTLTEIPVKLFYRTSNSLKSKKKNTERKKNPSTVATMNVCPSILNEVMNCRFWMIEKLKNLIQDSYKIGYINKKSLLSNRVKMAHKMQQQYIRVKCPQEEKPSIIDLIKDMSDS</sequence>
<dbReference type="EMBL" id="VYZN01000042">
    <property type="protein sequence ID" value="KAE9530690.1"/>
    <property type="molecule type" value="Genomic_DNA"/>
</dbReference>
<evidence type="ECO:0000313" key="2">
    <source>
        <dbReference type="Proteomes" id="UP000475862"/>
    </source>
</evidence>
<comment type="caution">
    <text evidence="1">The sequence shown here is derived from an EMBL/GenBank/DDBJ whole genome shotgun (WGS) entry which is preliminary data.</text>
</comment>
<evidence type="ECO:0000313" key="1">
    <source>
        <dbReference type="EMBL" id="KAE9530690.1"/>
    </source>
</evidence>
<dbReference type="AlphaFoldDB" id="A0A6G0TCL5"/>
<reference evidence="1 2" key="1">
    <citation type="submission" date="2019-08" db="EMBL/GenBank/DDBJ databases">
        <title>The genome of the soybean aphid Biotype 1, its phylome, world population structure and adaptation to the North American continent.</title>
        <authorList>
            <person name="Giordano R."/>
            <person name="Donthu R.K."/>
            <person name="Hernandez A.G."/>
            <person name="Wright C.L."/>
            <person name="Zimin A.V."/>
        </authorList>
    </citation>
    <scope>NUCLEOTIDE SEQUENCE [LARGE SCALE GENOMIC DNA]</scope>
    <source>
        <tissue evidence="1">Whole aphids</tissue>
    </source>
</reference>
<accession>A0A6G0TCL5</accession>
<organism evidence="1 2">
    <name type="scientific">Aphis glycines</name>
    <name type="common">Soybean aphid</name>
    <dbReference type="NCBI Taxonomy" id="307491"/>
    <lineage>
        <taxon>Eukaryota</taxon>
        <taxon>Metazoa</taxon>
        <taxon>Ecdysozoa</taxon>
        <taxon>Arthropoda</taxon>
        <taxon>Hexapoda</taxon>
        <taxon>Insecta</taxon>
        <taxon>Pterygota</taxon>
        <taxon>Neoptera</taxon>
        <taxon>Paraneoptera</taxon>
        <taxon>Hemiptera</taxon>
        <taxon>Sternorrhyncha</taxon>
        <taxon>Aphidomorpha</taxon>
        <taxon>Aphidoidea</taxon>
        <taxon>Aphididae</taxon>
        <taxon>Aphidini</taxon>
        <taxon>Aphis</taxon>
        <taxon>Aphis</taxon>
    </lineage>
</organism>
<dbReference type="Proteomes" id="UP000475862">
    <property type="component" value="Unassembled WGS sequence"/>
</dbReference>
<proteinExistence type="predicted"/>